<dbReference type="RefSeq" id="WP_340520867.1">
    <property type="nucleotide sequence ID" value="NZ_FMSH01000054.1"/>
</dbReference>
<sequence length="251" mass="27819">MQDRTIEIMWQAIDTLDFSRMKAKLLHQKHAHWSPESLEQAESGYRQFLKLAAKHPDTPAVPSEQVDAFWHAHILDTRRYASDCERIFGYVLHHDPYVGIDGPEDEARLLQMAAASDALSMREFGSPLTSAAYCARAAADEPAYCARMAKAEEAAYCARIARTEEPAYCARMAKVEDPAYCARMAKAEEPAYCARMAEAEEPAYCARMAKAEEAAYCARIARTEEPAYCARMAKAGAPAYCALSSPQAVAC</sequence>
<dbReference type="EMBL" id="FMSH01000054">
    <property type="protein sequence ID" value="SCU73988.1"/>
    <property type="molecule type" value="Genomic_DNA"/>
</dbReference>
<accession>A0A1K0I9P9</accession>
<proteinExistence type="predicted"/>
<gene>
    <name evidence="1" type="ORF">CNECB9_1470006</name>
</gene>
<organism evidence="1">
    <name type="scientific">Cupriavidus necator</name>
    <name type="common">Alcaligenes eutrophus</name>
    <name type="synonym">Ralstonia eutropha</name>
    <dbReference type="NCBI Taxonomy" id="106590"/>
    <lineage>
        <taxon>Bacteria</taxon>
        <taxon>Pseudomonadati</taxon>
        <taxon>Pseudomonadota</taxon>
        <taxon>Betaproteobacteria</taxon>
        <taxon>Burkholderiales</taxon>
        <taxon>Burkholderiaceae</taxon>
        <taxon>Cupriavidus</taxon>
    </lineage>
</organism>
<dbReference type="AlphaFoldDB" id="A0A1K0I9P9"/>
<dbReference type="PANTHER" id="PTHR34365">
    <property type="entry name" value="ENOLASE (DUF1399)"/>
    <property type="match status" value="1"/>
</dbReference>
<dbReference type="PANTHER" id="PTHR34365:SF7">
    <property type="entry name" value="GLYCINE-RICH DOMAIN-CONTAINING PROTEIN 1"/>
    <property type="match status" value="1"/>
</dbReference>
<evidence type="ECO:0008006" key="2">
    <source>
        <dbReference type="Google" id="ProtNLM"/>
    </source>
</evidence>
<reference evidence="1" key="1">
    <citation type="submission" date="2016-09" db="EMBL/GenBank/DDBJ databases">
        <authorList>
            <person name="Capua I."/>
            <person name="De Benedictis P."/>
            <person name="Joannis T."/>
            <person name="Lombin L.H."/>
            <person name="Cattoli G."/>
        </authorList>
    </citation>
    <scope>NUCLEOTIDE SEQUENCE</scope>
    <source>
        <strain evidence="1">B9</strain>
    </source>
</reference>
<protein>
    <recommendedName>
        <fullName evidence="2">Glycine-rich domain-containing protein-like</fullName>
    </recommendedName>
</protein>
<name>A0A1K0I9P9_CUPNE</name>
<dbReference type="InterPro" id="IPR009836">
    <property type="entry name" value="GRDP-like"/>
</dbReference>
<evidence type="ECO:0000313" key="1">
    <source>
        <dbReference type="EMBL" id="SCU73988.1"/>
    </source>
</evidence>